<evidence type="ECO:0000256" key="1">
    <source>
        <dbReference type="SAM" id="Phobius"/>
    </source>
</evidence>
<proteinExistence type="predicted"/>
<reference evidence="2 3" key="1">
    <citation type="submission" date="2018-08" db="EMBL/GenBank/DDBJ databases">
        <title>Bacillus jemisoniae sp. nov., Bacillus chryseoplanitiae sp. nov., Bacillus resnikiae sp. nov., and Bacillus frankliniae sp. nov., isolated from Viking spacecraft and associated surfaces.</title>
        <authorList>
            <person name="Seuylemezian A."/>
            <person name="Vaishampayan P."/>
        </authorList>
    </citation>
    <scope>NUCLEOTIDE SEQUENCE [LARGE SCALE GENOMIC DNA]</scope>
    <source>
        <strain evidence="2 3">MA001</strain>
    </source>
</reference>
<dbReference type="Proteomes" id="UP000266016">
    <property type="component" value="Unassembled WGS sequence"/>
</dbReference>
<keyword evidence="1" id="KW-0812">Transmembrane</keyword>
<dbReference type="EMBL" id="QWVS01000016">
    <property type="protein sequence ID" value="RID86082.1"/>
    <property type="molecule type" value="Genomic_DNA"/>
</dbReference>
<keyword evidence="1" id="KW-0472">Membrane</keyword>
<organism evidence="2 3">
    <name type="scientific">Peribacillus asahii</name>
    <dbReference type="NCBI Taxonomy" id="228899"/>
    <lineage>
        <taxon>Bacteria</taxon>
        <taxon>Bacillati</taxon>
        <taxon>Bacillota</taxon>
        <taxon>Bacilli</taxon>
        <taxon>Bacillales</taxon>
        <taxon>Bacillaceae</taxon>
        <taxon>Peribacillus</taxon>
    </lineage>
</organism>
<keyword evidence="3" id="KW-1185">Reference proteome</keyword>
<dbReference type="AlphaFoldDB" id="A0A398B886"/>
<name>A0A398B886_9BACI</name>
<evidence type="ECO:0000313" key="3">
    <source>
        <dbReference type="Proteomes" id="UP000266016"/>
    </source>
</evidence>
<comment type="caution">
    <text evidence="2">The sequence shown here is derived from an EMBL/GenBank/DDBJ whole genome shotgun (WGS) entry which is preliminary data.</text>
</comment>
<dbReference type="RefSeq" id="WP_119117019.1">
    <property type="nucleotide sequence ID" value="NZ_QWVS01000016.1"/>
</dbReference>
<sequence length="54" mass="6427">MHFNVGDITFQVVFLISLVVPIVLIVLFIKYLIKQRQQTNRIEEKLDQLLKDKK</sequence>
<gene>
    <name evidence="2" type="ORF">D1953_09910</name>
</gene>
<accession>A0A398B886</accession>
<evidence type="ECO:0000313" key="2">
    <source>
        <dbReference type="EMBL" id="RID86082.1"/>
    </source>
</evidence>
<feature type="transmembrane region" description="Helical" evidence="1">
    <location>
        <begin position="12"/>
        <end position="33"/>
    </location>
</feature>
<keyword evidence="1" id="KW-1133">Transmembrane helix</keyword>
<protein>
    <submittedName>
        <fullName evidence="2">DUF4083 domain-containing protein</fullName>
    </submittedName>
</protein>